<proteinExistence type="predicted"/>
<protein>
    <submittedName>
        <fullName evidence="1">Uncharacterized protein</fullName>
    </submittedName>
</protein>
<gene>
    <name evidence="1" type="ORF">PBT88_00585</name>
</gene>
<reference evidence="1 2" key="1">
    <citation type="submission" date="2022-12" db="EMBL/GenBank/DDBJ databases">
        <title>Sphingomonas abieness sp. nov., an endophytic bacterium isolated from Abies koreana.</title>
        <authorList>
            <person name="Jiang L."/>
            <person name="Lee J."/>
        </authorList>
    </citation>
    <scope>NUCLEOTIDE SEQUENCE [LARGE SCALE GENOMIC DNA]</scope>
    <source>
        <strain evidence="2">PAMB 00755</strain>
    </source>
</reference>
<organism evidence="1 2">
    <name type="scientific">Sphingomonas abietis</name>
    <dbReference type="NCBI Taxonomy" id="3012344"/>
    <lineage>
        <taxon>Bacteria</taxon>
        <taxon>Pseudomonadati</taxon>
        <taxon>Pseudomonadota</taxon>
        <taxon>Alphaproteobacteria</taxon>
        <taxon>Sphingomonadales</taxon>
        <taxon>Sphingomonadaceae</taxon>
        <taxon>Sphingomonas</taxon>
    </lineage>
</organism>
<keyword evidence="2" id="KW-1185">Reference proteome</keyword>
<name>A0ABY7NTB0_9SPHN</name>
<dbReference type="Proteomes" id="UP001210865">
    <property type="component" value="Chromosome"/>
</dbReference>
<dbReference type="EMBL" id="CP115174">
    <property type="protein sequence ID" value="WBO22686.1"/>
    <property type="molecule type" value="Genomic_DNA"/>
</dbReference>
<evidence type="ECO:0000313" key="2">
    <source>
        <dbReference type="Proteomes" id="UP001210865"/>
    </source>
</evidence>
<sequence>MTTALAFTKGAGRSDSLLITRADGGSERIECPKQRIIPRDMIDLYRVTCAARHCPPLPLDETAITTIRAEFARLTHAWEAVPVGGTLTLAMG</sequence>
<accession>A0ABY7NTB0</accession>
<dbReference type="RefSeq" id="WP_270077328.1">
    <property type="nucleotide sequence ID" value="NZ_CP115174.1"/>
</dbReference>
<evidence type="ECO:0000313" key="1">
    <source>
        <dbReference type="EMBL" id="WBO22686.1"/>
    </source>
</evidence>